<keyword evidence="4" id="KW-1185">Reference proteome</keyword>
<dbReference type="Pfam" id="PF13450">
    <property type="entry name" value="NAD_binding_8"/>
    <property type="match status" value="1"/>
</dbReference>
<comment type="caution">
    <text evidence="3">The sequence shown here is derived from an EMBL/GenBank/DDBJ whole genome shotgun (WGS) entry which is preliminary data.</text>
</comment>
<dbReference type="GeneID" id="59372872"/>
<evidence type="ECO:0000256" key="2">
    <source>
        <dbReference type="SAM" id="MobiDB-lite"/>
    </source>
</evidence>
<evidence type="ECO:0008006" key="5">
    <source>
        <dbReference type="Google" id="ProtNLM"/>
    </source>
</evidence>
<dbReference type="InterPro" id="IPR051209">
    <property type="entry name" value="FAD-bind_Monooxygenase_sf"/>
</dbReference>
<protein>
    <recommendedName>
        <fullName evidence="5">FAD/NAD(P)-binding domain-containing protein</fullName>
    </recommendedName>
</protein>
<dbReference type="PANTHER" id="PTHR42877:SF7">
    <property type="entry name" value="FLAVIN-BINDING MONOOXYGENASE-RELATED"/>
    <property type="match status" value="1"/>
</dbReference>
<comment type="similarity">
    <text evidence="1">Belongs to the FAD-binding monooxygenase family.</text>
</comment>
<accession>A0A8H6ZXL8</accession>
<dbReference type="Gene3D" id="3.50.50.60">
    <property type="entry name" value="FAD/NAD(P)-binding domain"/>
    <property type="match status" value="3"/>
</dbReference>
<feature type="region of interest" description="Disordered" evidence="2">
    <location>
        <begin position="1"/>
        <end position="29"/>
    </location>
</feature>
<proteinExistence type="inferred from homology"/>
<dbReference type="PANTHER" id="PTHR42877">
    <property type="entry name" value="L-ORNITHINE N(5)-MONOOXYGENASE-RELATED"/>
    <property type="match status" value="1"/>
</dbReference>
<dbReference type="OrthoDB" id="74360at2759"/>
<name>A0A8H6ZXL8_PLEOS</name>
<dbReference type="EMBL" id="JACETU010000002">
    <property type="protein sequence ID" value="KAF7436225.1"/>
    <property type="molecule type" value="Genomic_DNA"/>
</dbReference>
<dbReference type="InterPro" id="IPR036188">
    <property type="entry name" value="FAD/NAD-bd_sf"/>
</dbReference>
<reference evidence="3" key="1">
    <citation type="submission" date="2019-07" db="EMBL/GenBank/DDBJ databases">
        <authorList>
            <person name="Palmer J.M."/>
        </authorList>
    </citation>
    <scope>NUCLEOTIDE SEQUENCE</scope>
    <source>
        <strain evidence="3">PC9</strain>
    </source>
</reference>
<dbReference type="RefSeq" id="XP_036634124.1">
    <property type="nucleotide sequence ID" value="XM_036772651.1"/>
</dbReference>
<gene>
    <name evidence="3" type="ORF">PC9H_003054</name>
</gene>
<evidence type="ECO:0000313" key="4">
    <source>
        <dbReference type="Proteomes" id="UP000623687"/>
    </source>
</evidence>
<dbReference type="Proteomes" id="UP000623687">
    <property type="component" value="Unassembled WGS sequence"/>
</dbReference>
<dbReference type="AlphaFoldDB" id="A0A8H6ZXL8"/>
<evidence type="ECO:0000256" key="1">
    <source>
        <dbReference type="ARBA" id="ARBA00010139"/>
    </source>
</evidence>
<dbReference type="VEuPathDB" id="FungiDB:PC9H_003054"/>
<sequence length="632" mass="71125">MVSVPRDTPEVDKLINGHTSDPSLKVNGDTGKKTSSTFVSGKFSIDEPRPIKVVVIGAGYSGIIAGIRFTQRVQNLDLTIYDANAGIGGTWFANKYPGLACDLPSHCYQLSFENNTNWSSFYSPGPEILAYLQGVVDKYKLMKYMKLQHRLVEAKWDDDAGKWRLRMRRPVLSAAGEAAFRQTPPNEAGTSNIPKVEFEEFEDSADVLFTGIGNLNRWYWPDIPGLEDFKGKILHSAQWDTGDSSSGWEESVRDWKDKRVGVIGVACGSSAIQIVPALQPKVGHLVNYVRGQTWLAVPFLDDMQKGLAKGREVTNYKYTDEDKEAFKDPEFYKNFRRKMESELNAAQDAVMVGTEMQAAARTIFKEQMLKRLARKPWIADHIIPEFPVACRRLTPGVGYLEALCEDNVDFVPSLIKRVTPEGIETVDGDHKALDVIVCATGFDTSYQLDFPIIGKNGVDVRDKYLPHPRTYLSVAVEGFPNWFQTLGPNSAVGAGSLLIILEKQVDYAVEATLKIQRERLKSMDPKKEAVDDFDEYLEAWFPRTVFGQKCRSWYKVGKEEGRVVALWPGSCLHAVEALEKPRWEDYNYELLDKGVKNRFFYLGDGLTKNEKIRGGDMATYLDRIDYPPVPSS</sequence>
<evidence type="ECO:0000313" key="3">
    <source>
        <dbReference type="EMBL" id="KAF7436225.1"/>
    </source>
</evidence>
<organism evidence="3 4">
    <name type="scientific">Pleurotus ostreatus</name>
    <name type="common">Oyster mushroom</name>
    <name type="synonym">White-rot fungus</name>
    <dbReference type="NCBI Taxonomy" id="5322"/>
    <lineage>
        <taxon>Eukaryota</taxon>
        <taxon>Fungi</taxon>
        <taxon>Dikarya</taxon>
        <taxon>Basidiomycota</taxon>
        <taxon>Agaricomycotina</taxon>
        <taxon>Agaricomycetes</taxon>
        <taxon>Agaricomycetidae</taxon>
        <taxon>Agaricales</taxon>
        <taxon>Pleurotineae</taxon>
        <taxon>Pleurotaceae</taxon>
        <taxon>Pleurotus</taxon>
    </lineage>
</organism>
<dbReference type="SUPFAM" id="SSF51905">
    <property type="entry name" value="FAD/NAD(P)-binding domain"/>
    <property type="match status" value="1"/>
</dbReference>